<dbReference type="Proteomes" id="UP001140096">
    <property type="component" value="Unassembled WGS sequence"/>
</dbReference>
<comment type="caution">
    <text evidence="1">The sequence shown here is derived from an EMBL/GenBank/DDBJ whole genome shotgun (WGS) entry which is preliminary data.</text>
</comment>
<gene>
    <name evidence="1" type="ORF">H4S07_001815</name>
</gene>
<evidence type="ECO:0000313" key="2">
    <source>
        <dbReference type="Proteomes" id="UP001140096"/>
    </source>
</evidence>
<reference evidence="1" key="1">
    <citation type="submission" date="2022-07" db="EMBL/GenBank/DDBJ databases">
        <title>Phylogenomic reconstructions and comparative analyses of Kickxellomycotina fungi.</title>
        <authorList>
            <person name="Reynolds N.K."/>
            <person name="Stajich J.E."/>
            <person name="Barry K."/>
            <person name="Grigoriev I.V."/>
            <person name="Crous P."/>
            <person name="Smith M.E."/>
        </authorList>
    </citation>
    <scope>NUCLEOTIDE SEQUENCE</scope>
    <source>
        <strain evidence="1">CBS 102833</strain>
    </source>
</reference>
<name>A0ACC1LLV6_9FUNG</name>
<protein>
    <submittedName>
        <fullName evidence="1">Uncharacterized protein</fullName>
    </submittedName>
</protein>
<dbReference type="EMBL" id="JANBUP010000353">
    <property type="protein sequence ID" value="KAJ2811816.1"/>
    <property type="molecule type" value="Genomic_DNA"/>
</dbReference>
<proteinExistence type="predicted"/>
<sequence length="1405" mass="152713">MSGGQGLTPVGSPNRRAQRRSLAPAQTAGLESPPFPRISSKPNTKTDSSSDNSRSSFVERVYRNTGGAAEVQQVLAESSSAAKPLPETDIRRAPQPPAPSSVTVTKGPTSAIPATVLDIPSQRLYALSLVGLLAAWKIYEAIGLSFESGQTSLYLFIKWTILDCALLYGGWRLHIPKLRITTAMFYGLLAGCVFVNLNMFLLSSSVLVLALKPVGLGVASSCMRSIKSVPLVGPWLVGDSELLIDTFKLDDEHILGRHTIHILPHSMAHMNPAGKNLCIDLGVAGQRAWYSRLVPGSSHKHQERQLTIPMLINGTRPASIMYAHTSFETGVRQVRSVKNINGLRMETVTSYPILGNWVLATYYLPVVEEGAYEIHSVRDSRGLEFRTMAGAQATVVVGCPTAHLKWRQQGDDGDSTFAVGSDGHASICQRISSSFSDNPVGLLDVVVEGFTPMDVSVVRLVNGHCEAIELDGIVEKESESEDDDENQWARFKRRKLTYPLSDAVLQSGEYVYRLESVRDAANHTAILSDTASGASAIMARMVVHARPRVAWASGLPSSSSLWLSDDRQRASHHVLGLQLVGQAPWTVDYTIDTGAEVLQESRTFTTATAAALDARQAGVYSLVGVRDSHCAGATIVDAGQVTVERAVRPTANISSTPIMARECGGEIGAHVSLELTGRPPFAVHYRERNLLNSQGRTAVRVVRTHQHRHVLAVTPEVAGTYELEFFRVDDDNFPSGQSMSKVVRQVVHAQPSATIQTLRMPSTVCRGDSVKVPVHLSGEAPWQLSYALAHADYQATYNITDIEEERHSIAVGPLDDPGEHAVDLVRVTDARGCARELAGSSATIRVRASGPHATFRCDYDGVRLREGDADARIPVTLSAAAEFPVELAYSRLDDDTVFHATINRASSPMSVPAHGAGVYVLVSAKDTCTGTVDTAPCTVHVEPRPRAWFTTDNLTKNESRWLLPSTCEGASAETAAGLLALGLSGAGPWRVEYFVDYWADVTAQSGNAPDRLTLRSALVLDPAVLPTEGRAPGRYRYRLSTVSDERYTRPQPIATLDDVLAVEHTVTRSPVAVLRAYSKAGRPLVDVGKSGGLFGRQSRSQSVTHCLAPGQQAPSSDESAAWARARDDLPEFRIEFAPGHPPFDAWVEVLPAAGKTEVIEVLAIPGHSHPVVLPDHIASRIGRYHLRLLRTRDALGCEHRYTSDGPVDLIGGGIDIEYIEAPTVRPASSSPASRPDRSVCIGDILAFDLRGLGPWSIDYLYNGARRSTTASKRLFRRIADVPGNFTLTRVCHRAATNDCCSEFDDLSYAVHDIPRVRVGRGVDVHQDILEGDLVHIPLYLTGRPPFTFTWQRRALSDSTGSAKSKVLESHTVKDLDAYEYAITTSSEGTFEVTFVQDQYCQYPKA</sequence>
<evidence type="ECO:0000313" key="1">
    <source>
        <dbReference type="EMBL" id="KAJ2811816.1"/>
    </source>
</evidence>
<accession>A0ACC1LLV6</accession>
<organism evidence="1 2">
    <name type="scientific">Coemansia furcata</name>
    <dbReference type="NCBI Taxonomy" id="417177"/>
    <lineage>
        <taxon>Eukaryota</taxon>
        <taxon>Fungi</taxon>
        <taxon>Fungi incertae sedis</taxon>
        <taxon>Zoopagomycota</taxon>
        <taxon>Kickxellomycotina</taxon>
        <taxon>Kickxellomycetes</taxon>
        <taxon>Kickxellales</taxon>
        <taxon>Kickxellaceae</taxon>
        <taxon>Coemansia</taxon>
    </lineage>
</organism>
<keyword evidence="2" id="KW-1185">Reference proteome</keyword>